<proteinExistence type="predicted"/>
<evidence type="ECO:0000313" key="2">
    <source>
        <dbReference type="Proteomes" id="UP000254537"/>
    </source>
</evidence>
<reference evidence="1 2" key="1">
    <citation type="submission" date="2018-07" db="EMBL/GenBank/DDBJ databases">
        <title>Crenobacter cavernae sp. nov., isolated from a karst cave.</title>
        <authorList>
            <person name="Zhu H."/>
        </authorList>
    </citation>
    <scope>NUCLEOTIDE SEQUENCE [LARGE SCALE GENOMIC DNA]</scope>
    <source>
        <strain evidence="1 2">K1W11S-77</strain>
    </source>
</reference>
<evidence type="ECO:0000313" key="1">
    <source>
        <dbReference type="EMBL" id="AXK39642.1"/>
    </source>
</evidence>
<sequence length="134" mass="14796">MRTATQTTTTLVKAAQAVLNQVENGELFDQAEPAMSNNVKALDQLATAAEAEQAAGIDNRLRMRGMNFFGVEQVTAEPKRSIGSNGQPFWMHIITLYGGDGFEMEITAYYNDVAEAQLEADYQARQQESKETTQ</sequence>
<dbReference type="EMBL" id="CP031337">
    <property type="protein sequence ID" value="AXK39642.1"/>
    <property type="molecule type" value="Genomic_DNA"/>
</dbReference>
<organism evidence="1 2">
    <name type="scientific">Crenobacter cavernae</name>
    <dbReference type="NCBI Taxonomy" id="2290923"/>
    <lineage>
        <taxon>Bacteria</taxon>
        <taxon>Pseudomonadati</taxon>
        <taxon>Pseudomonadota</taxon>
        <taxon>Betaproteobacteria</taxon>
        <taxon>Neisseriales</taxon>
        <taxon>Neisseriaceae</taxon>
        <taxon>Crenobacter</taxon>
    </lineage>
</organism>
<accession>A0A345Y6U0</accession>
<gene>
    <name evidence="1" type="ORF">DWG20_09400</name>
</gene>
<dbReference type="Proteomes" id="UP000254537">
    <property type="component" value="Chromosome"/>
</dbReference>
<dbReference type="AlphaFoldDB" id="A0A345Y6U0"/>
<dbReference type="RefSeq" id="WP_115433574.1">
    <property type="nucleotide sequence ID" value="NZ_CP031337.1"/>
</dbReference>
<protein>
    <submittedName>
        <fullName evidence="1">Uncharacterized protein</fullName>
    </submittedName>
</protein>
<name>A0A345Y6U0_9NEIS</name>
<dbReference type="KEGG" id="ccah:DWG20_09400"/>